<dbReference type="OrthoDB" id="342131at2759"/>
<feature type="domain" description="RAVE complex protein Rav1 C-terminal" evidence="2">
    <location>
        <begin position="862"/>
        <end position="1332"/>
    </location>
</feature>
<feature type="compositionally biased region" description="Polar residues" evidence="1">
    <location>
        <begin position="1094"/>
        <end position="1103"/>
    </location>
</feature>
<sequence>MMSSSYHQPVNLSSVNSSRQALSISPSYSNQLIICYASGLLINFFDPESWRILQSINLIDHLPHLPNYHKSVDVVYLTEDNRRLAVCCGPLTAIFERPNTSSTFPFSWKLHSTFTCHIARILSINLKQSYCLVTGEDGLSLYQLEEESSDSDEPAHWIKRWALRGQACDQSALEVLDDETCLFVAIVVGSPILRTYEFPASSSKASSNRPQYSPKTITLSLPIHSIRFSSRQSLSSNHTNQLPFLSVEVVAPVLGTALHYYNLIQRPLPLAAPGNPPQRLDGPYRPTVQYLHHGMCAISVPVNSPRILAALPLDNLAEQFISQTEQLLGHDSRLNVIVLSNGEVNLARSTKNTTMLSTNPYLLPKDMLELFLRPGTMVHGLMSMHTSPGKPGDLSCSIVARPLTVTGEIFIAQISLGALLVRPALPSSNPRLVSMKRLPYGYTPLFTRTSLVASEHTTFAGLLVTASTKDQDTRYVCLCHPAKGSSTRASRLLAYATHTDQTKAPLKCNLTGSVQAVGCFDSQGWYCKSDPVNVTAEHSHLGSTGLFVTDLNRGIHISVQPLSYQKISLKGFSEGELPKALVVECSSLKQSGKSKCSDGGSSTICFSSSNRLLVWNMPEGLRMSDHDSGLYTSSHEVSFPSSFLLSTLAQSSSSPSSTVLALDTNGQLVRALLPENLCDPGVDCSFELKVTMCHQIGTQKTLGLDDVRSQVILLEPQYSRFLAMLCVMSETELSRTYRVIVVDLRQQPYSPGIVGFDTFEVERGSNGAENEAQLKWSDYQSRAHSLPNECFLCVCCGTDLVRIYTRASDGWWAQTTTVHSELGCISQISWLAGSDHSTRVLYQTAGHTLLGPPISIPERLGLPPWHPILLKNQLLFGNLSLSFATVACLSLALEGCLQPLTSLCQRIVTFGLEDDEESIVKELDDLANDSVLPGNLSPTILSQAHIDAISSAVDGRRIPLLSAEEQALILRLARAFLQVQTARTHGIDTYGCQYIFSMIDHLEDHVGTRADWDLGFGPSQNCGILSAQLSSTRGLIGQETSLILSKYSHQLGSRLDWKAARSVGLFMWLDPVEEVHSYLEKVAQAEYVSGGSGNDRSSVQALSSDGPREQDPAACSIFYMALKKKRLLMGLWKVAYGHADRPLMTKFLENDFSEARWKTAAQKNAFALISRQRFRFAASFFLLADRLQDAVNVCVRQLADWQLALAIVRAYEGDRGPAMDKLLTETVLPLGFSTGNRWLVSWSFRILGLDELACRVLVASWDDPLIRNHWTPSVSERFSVRIGPLDLSLVMLFNRLKRAHQSPLKWTDERALVLLSVEELINAGCTMLAIALVKMWHIDRPNLPPKRLPIASDPNPQLLPNPDSPQDLSTDHQPSNLIENPTPMPKKVLSQPVVPEFELSNFF</sequence>
<evidence type="ECO:0000259" key="2">
    <source>
        <dbReference type="Pfam" id="PF12234"/>
    </source>
</evidence>
<dbReference type="Proteomes" id="UP000325313">
    <property type="component" value="Unassembled WGS sequence"/>
</dbReference>
<gene>
    <name evidence="3" type="primary">RAV1_2</name>
    <name evidence="4" type="synonym">RAV1_1</name>
    <name evidence="3" type="ORF">PGT21_013917</name>
    <name evidence="4" type="ORF">PGTUg99_010037</name>
</gene>
<dbReference type="GO" id="GO:0043291">
    <property type="term" value="C:RAVE complex"/>
    <property type="evidence" value="ECO:0007669"/>
    <property type="project" value="TreeGrafter"/>
</dbReference>
<reference evidence="5 6" key="1">
    <citation type="submission" date="2019-05" db="EMBL/GenBank/DDBJ databases">
        <title>Emergence of the Ug99 lineage of the wheat stem rust pathogen through somatic hybridization.</title>
        <authorList>
            <person name="Li F."/>
            <person name="Upadhyaya N.M."/>
            <person name="Sperschneider J."/>
            <person name="Matny O."/>
            <person name="Nguyen-Phuc H."/>
            <person name="Mago R."/>
            <person name="Raley C."/>
            <person name="Miller M.E."/>
            <person name="Silverstein K.A.T."/>
            <person name="Henningsen E."/>
            <person name="Hirsch C.D."/>
            <person name="Visser B."/>
            <person name="Pretorius Z.A."/>
            <person name="Steffenson B.J."/>
            <person name="Schwessinger B."/>
            <person name="Dodds P.N."/>
            <person name="Figueroa M."/>
        </authorList>
    </citation>
    <scope>NUCLEOTIDE SEQUENCE [LARGE SCALE GENOMIC DNA]</scope>
    <source>
        <strain evidence="3">21-0</strain>
        <strain evidence="4 6">Ug99</strain>
    </source>
</reference>
<comment type="caution">
    <text evidence="3">The sequence shown here is derived from an EMBL/GenBank/DDBJ whole genome shotgun (WGS) entry which is preliminary data.</text>
</comment>
<dbReference type="PANTHER" id="PTHR13950:SF9">
    <property type="entry name" value="RABCONNECTIN-3A"/>
    <property type="match status" value="1"/>
</dbReference>
<evidence type="ECO:0000313" key="6">
    <source>
        <dbReference type="Proteomes" id="UP000325313"/>
    </source>
</evidence>
<dbReference type="Pfam" id="PF12234">
    <property type="entry name" value="Rav1p_C"/>
    <property type="match status" value="1"/>
</dbReference>
<feature type="region of interest" description="Disordered" evidence="1">
    <location>
        <begin position="1347"/>
        <end position="1389"/>
    </location>
</feature>
<protein>
    <submittedName>
        <fullName evidence="3">Regulator of (H+)-ATPase in vacuolar membrane</fullName>
    </submittedName>
</protein>
<name>A0A5B0PA16_PUCGR</name>
<evidence type="ECO:0000313" key="5">
    <source>
        <dbReference type="Proteomes" id="UP000324748"/>
    </source>
</evidence>
<dbReference type="GO" id="GO:0007035">
    <property type="term" value="P:vacuolar acidification"/>
    <property type="evidence" value="ECO:0007669"/>
    <property type="project" value="TreeGrafter"/>
</dbReference>
<proteinExistence type="predicted"/>
<dbReference type="Proteomes" id="UP000324748">
    <property type="component" value="Unassembled WGS sequence"/>
</dbReference>
<evidence type="ECO:0000313" key="3">
    <source>
        <dbReference type="EMBL" id="KAA1097622.1"/>
    </source>
</evidence>
<dbReference type="SUPFAM" id="SSF50978">
    <property type="entry name" value="WD40 repeat-like"/>
    <property type="match status" value="1"/>
</dbReference>
<feature type="region of interest" description="Disordered" evidence="1">
    <location>
        <begin position="1089"/>
        <end position="1110"/>
    </location>
</feature>
<dbReference type="PANTHER" id="PTHR13950">
    <property type="entry name" value="RABCONNECTIN-RELATED"/>
    <property type="match status" value="1"/>
</dbReference>
<organism evidence="3 5">
    <name type="scientific">Puccinia graminis f. sp. tritici</name>
    <dbReference type="NCBI Taxonomy" id="56615"/>
    <lineage>
        <taxon>Eukaryota</taxon>
        <taxon>Fungi</taxon>
        <taxon>Dikarya</taxon>
        <taxon>Basidiomycota</taxon>
        <taxon>Pucciniomycotina</taxon>
        <taxon>Pucciniomycetes</taxon>
        <taxon>Pucciniales</taxon>
        <taxon>Pucciniaceae</taxon>
        <taxon>Puccinia</taxon>
    </lineage>
</organism>
<keyword evidence="5" id="KW-1185">Reference proteome</keyword>
<evidence type="ECO:0000313" key="4">
    <source>
        <dbReference type="EMBL" id="KAA1133997.1"/>
    </source>
</evidence>
<evidence type="ECO:0000256" key="1">
    <source>
        <dbReference type="SAM" id="MobiDB-lite"/>
    </source>
</evidence>
<dbReference type="EMBL" id="VDEP01000069">
    <property type="protein sequence ID" value="KAA1133997.1"/>
    <property type="molecule type" value="Genomic_DNA"/>
</dbReference>
<dbReference type="InterPro" id="IPR052208">
    <property type="entry name" value="DmX-like/RAVE_component"/>
</dbReference>
<dbReference type="InterPro" id="IPR022033">
    <property type="entry name" value="Rav1p_C"/>
</dbReference>
<dbReference type="EMBL" id="VSWC01000066">
    <property type="protein sequence ID" value="KAA1097622.1"/>
    <property type="molecule type" value="Genomic_DNA"/>
</dbReference>
<feature type="compositionally biased region" description="Polar residues" evidence="1">
    <location>
        <begin position="1364"/>
        <end position="1379"/>
    </location>
</feature>
<accession>A0A5B0PA16</accession>
<dbReference type="InterPro" id="IPR036322">
    <property type="entry name" value="WD40_repeat_dom_sf"/>
</dbReference>